<keyword evidence="4" id="KW-0573">Peptidoglycan synthesis</keyword>
<dbReference type="InterPro" id="IPR016181">
    <property type="entry name" value="Acyl_CoA_acyltransferase"/>
</dbReference>
<dbReference type="EMBL" id="JAATEJ010000012">
    <property type="protein sequence ID" value="NJP45036.1"/>
    <property type="molecule type" value="Genomic_DNA"/>
</dbReference>
<sequence length="426" mass="46966">MTAHHHPQAAAAQSGSRSGKPGGSRSGRPGGSRSGRPGGSGGLWLRPIAADVHAAFLRRPGPYPVSFLQTPAWARVKTGWRAESLGWFDDAGRLLGSALVLYRRLPGVRRFFAYLPEGPCVEWADPQLERWLEPLLDHLRGTGAFAVRMGPPPAYRRWTARTLKDAAGPGRRVADVLPDLVEPLGAAVADRLREAGWRRCGEDGQGAAAPRRSSGGAQPRLVFEVPLAGRTLDDLWTGLNQEWRRNVKKAARSGVWTGEEGPGTLPAFHELLRITERRDGFDLGRDLDYYRRQYAELNAEQPGRMRLYTARHRGELLAAHTLLTAPDGGRVWYQTGASADHRREVRPSNALQWRMMCDALLAGAAVYDMRGIPDDLDPAARAYGLLRWKLGTGGEAVELLGEWELPLQGPVNKTLHRAMNAYLARR</sequence>
<evidence type="ECO:0000256" key="7">
    <source>
        <dbReference type="SAM" id="MobiDB-lite"/>
    </source>
</evidence>
<dbReference type="Pfam" id="PF02388">
    <property type="entry name" value="FemAB"/>
    <property type="match status" value="2"/>
</dbReference>
<comment type="caution">
    <text evidence="8">The sequence shown here is derived from an EMBL/GenBank/DDBJ whole genome shotgun (WGS) entry which is preliminary data.</text>
</comment>
<dbReference type="PANTHER" id="PTHR36174">
    <property type="entry name" value="LIPID II:GLYCINE GLYCYLTRANSFERASE"/>
    <property type="match status" value="1"/>
</dbReference>
<dbReference type="SUPFAM" id="SSF55729">
    <property type="entry name" value="Acyl-CoA N-acyltransferases (Nat)"/>
    <property type="match status" value="2"/>
</dbReference>
<keyword evidence="9" id="KW-1185">Reference proteome</keyword>
<comment type="similarity">
    <text evidence="1">Belongs to the FemABX family.</text>
</comment>
<protein>
    <submittedName>
        <fullName evidence="8">Aminoacyltransferase</fullName>
    </submittedName>
</protein>
<feature type="region of interest" description="Disordered" evidence="7">
    <location>
        <begin position="1"/>
        <end position="40"/>
    </location>
</feature>
<feature type="compositionally biased region" description="Gly residues" evidence="7">
    <location>
        <begin position="20"/>
        <end position="40"/>
    </location>
</feature>
<dbReference type="RefSeq" id="WP_167983902.1">
    <property type="nucleotide sequence ID" value="NZ_JAATEJ010000012.1"/>
</dbReference>
<proteinExistence type="inferred from homology"/>
<dbReference type="PROSITE" id="PS51191">
    <property type="entry name" value="FEMABX"/>
    <property type="match status" value="1"/>
</dbReference>
<keyword evidence="2" id="KW-0808">Transferase</keyword>
<gene>
    <name evidence="8" type="ORF">HCN08_16775</name>
</gene>
<evidence type="ECO:0000256" key="2">
    <source>
        <dbReference type="ARBA" id="ARBA00022679"/>
    </source>
</evidence>
<keyword evidence="3" id="KW-0133">Cell shape</keyword>
<feature type="compositionally biased region" description="Low complexity" evidence="7">
    <location>
        <begin position="8"/>
        <end position="19"/>
    </location>
</feature>
<dbReference type="PANTHER" id="PTHR36174:SF1">
    <property type="entry name" value="LIPID II:GLYCINE GLYCYLTRANSFERASE"/>
    <property type="match status" value="1"/>
</dbReference>
<accession>A0ABX0ZP55</accession>
<organism evidence="8 9">
    <name type="scientific">Actinacidiphila epipremni</name>
    <dbReference type="NCBI Taxonomy" id="2053013"/>
    <lineage>
        <taxon>Bacteria</taxon>
        <taxon>Bacillati</taxon>
        <taxon>Actinomycetota</taxon>
        <taxon>Actinomycetes</taxon>
        <taxon>Kitasatosporales</taxon>
        <taxon>Streptomycetaceae</taxon>
        <taxon>Actinacidiphila</taxon>
    </lineage>
</organism>
<evidence type="ECO:0000256" key="3">
    <source>
        <dbReference type="ARBA" id="ARBA00022960"/>
    </source>
</evidence>
<reference evidence="8 9" key="1">
    <citation type="submission" date="2020-03" db="EMBL/GenBank/DDBJ databases">
        <title>WGS of actinomycetes isolated from Thailand.</title>
        <authorList>
            <person name="Thawai C."/>
        </authorList>
    </citation>
    <scope>NUCLEOTIDE SEQUENCE [LARGE SCALE GENOMIC DNA]</scope>
    <source>
        <strain evidence="8 9">PRB2-1</strain>
    </source>
</reference>
<evidence type="ECO:0000256" key="5">
    <source>
        <dbReference type="ARBA" id="ARBA00023315"/>
    </source>
</evidence>
<evidence type="ECO:0000256" key="1">
    <source>
        <dbReference type="ARBA" id="ARBA00009943"/>
    </source>
</evidence>
<dbReference type="InterPro" id="IPR003447">
    <property type="entry name" value="FEMABX"/>
</dbReference>
<dbReference type="Proteomes" id="UP000734511">
    <property type="component" value="Unassembled WGS sequence"/>
</dbReference>
<keyword evidence="5" id="KW-0012">Acyltransferase</keyword>
<evidence type="ECO:0000313" key="9">
    <source>
        <dbReference type="Proteomes" id="UP000734511"/>
    </source>
</evidence>
<keyword evidence="6" id="KW-0961">Cell wall biogenesis/degradation</keyword>
<dbReference type="InterPro" id="IPR050644">
    <property type="entry name" value="PG_Glycine_Bridge_Synth"/>
</dbReference>
<dbReference type="Gene3D" id="3.40.630.30">
    <property type="match status" value="2"/>
</dbReference>
<evidence type="ECO:0000256" key="6">
    <source>
        <dbReference type="ARBA" id="ARBA00023316"/>
    </source>
</evidence>
<evidence type="ECO:0000313" key="8">
    <source>
        <dbReference type="EMBL" id="NJP45036.1"/>
    </source>
</evidence>
<evidence type="ECO:0000256" key="4">
    <source>
        <dbReference type="ARBA" id="ARBA00022984"/>
    </source>
</evidence>
<name>A0ABX0ZP55_9ACTN</name>